<dbReference type="InterPro" id="IPR022029">
    <property type="entry name" value="YoaR-like_PG-bd"/>
</dbReference>
<dbReference type="PANTHER" id="PTHR35788">
    <property type="entry name" value="EXPORTED PROTEIN-RELATED"/>
    <property type="match status" value="1"/>
</dbReference>
<dbReference type="Proteomes" id="UP000034837">
    <property type="component" value="Unassembled WGS sequence"/>
</dbReference>
<sequence length="651" mass="71093">MAETVNENENKRTAKYTLWLTLAALFLFCFLVAGFLVLLVQLPAGSISKGVSIGPIDVGGLNIEQARKLIVQPTDAILNKGAVFNYKNISLNLPSVADSSINPDISATIFDYDLDKTVAKAFKVGREGNRLEQALNRLYVRFFGVKVPLEYYLSANEVNKFLHFNLANIEVPNKNASLKIEDGEILKVTTIAESAGKIFDYETAFKTLKNNLGEASSDPIILHLIESQPEIFKWQAEELKPLLAQALSAGEIVLISGEKQFKVSAKEWARWVVLKNNNEKVGLAIEASLLEEYLKKQVDYQLETQFEEARFIVENGRVKEFKPGQAGEKVNVPVVVAAAENALFNGGERKIKLVKEIVEPELTLSKVNNFGIKELLGEGQTNFKGSPVNRRKNIAVGAAALNGVLIKPGEILSVIEKLRPIDDTNGYLPELVIKGNKTKPEFGGGLCQVSTTIFRAVLASGLPVLERANHAYRVSYYEPPVGIDATIYDPAPDFKFINDTANHILVQTKIDGDNLIFQFWGAKDGRSVRRTDPKVYNIKSPPPSKLVETLDLPVGQKKCTEKAHAGADASFTYTVAYADGTIKTQDFVSRYRPWGEVCMIGVEKLSEPATTDGFLSATSTAPGGSAPAESPASAVPVSPIIPSTPSATGNY</sequence>
<reference evidence="4 5" key="1">
    <citation type="journal article" date="2015" name="Nature">
        <title>rRNA introns, odd ribosomes, and small enigmatic genomes across a large radiation of phyla.</title>
        <authorList>
            <person name="Brown C.T."/>
            <person name="Hug L.A."/>
            <person name="Thomas B.C."/>
            <person name="Sharon I."/>
            <person name="Castelle C.J."/>
            <person name="Singh A."/>
            <person name="Wilkins M.J."/>
            <person name="Williams K.H."/>
            <person name="Banfield J.F."/>
        </authorList>
    </citation>
    <scope>NUCLEOTIDE SEQUENCE [LARGE SCALE GENOMIC DNA]</scope>
</reference>
<dbReference type="AlphaFoldDB" id="A0A0G1A879"/>
<proteinExistence type="predicted"/>
<dbReference type="InterPro" id="IPR007391">
    <property type="entry name" value="Vancomycin_resist_VanW"/>
</dbReference>
<comment type="caution">
    <text evidence="4">The sequence shown here is derived from an EMBL/GenBank/DDBJ whole genome shotgun (WGS) entry which is preliminary data.</text>
</comment>
<dbReference type="InterPro" id="IPR052913">
    <property type="entry name" value="Glycopeptide_resist_protein"/>
</dbReference>
<keyword evidence="2" id="KW-0812">Transmembrane</keyword>
<feature type="domain" description="YoaR-like putative peptidoglycan binding" evidence="3">
    <location>
        <begin position="108"/>
        <end position="217"/>
    </location>
</feature>
<feature type="compositionally biased region" description="Low complexity" evidence="1">
    <location>
        <begin position="619"/>
        <end position="651"/>
    </location>
</feature>
<dbReference type="EMBL" id="LCDO01000002">
    <property type="protein sequence ID" value="KKS57230.1"/>
    <property type="molecule type" value="Genomic_DNA"/>
</dbReference>
<evidence type="ECO:0000313" key="5">
    <source>
        <dbReference type="Proteomes" id="UP000034837"/>
    </source>
</evidence>
<keyword evidence="2" id="KW-0472">Membrane</keyword>
<keyword evidence="2" id="KW-1133">Transmembrane helix</keyword>
<evidence type="ECO:0000259" key="3">
    <source>
        <dbReference type="Pfam" id="PF12229"/>
    </source>
</evidence>
<evidence type="ECO:0000313" key="4">
    <source>
        <dbReference type="EMBL" id="KKS57230.1"/>
    </source>
</evidence>
<organism evidence="4 5">
    <name type="scientific">Candidatus Magasanikbacteria bacterium GW2011_GWA2_42_32</name>
    <dbReference type="NCBI Taxonomy" id="1619039"/>
    <lineage>
        <taxon>Bacteria</taxon>
        <taxon>Candidatus Magasanikiibacteriota</taxon>
    </lineage>
</organism>
<name>A0A0G1A879_9BACT</name>
<dbReference type="Pfam" id="PF12229">
    <property type="entry name" value="PG_binding_4"/>
    <property type="match status" value="1"/>
</dbReference>
<evidence type="ECO:0000256" key="2">
    <source>
        <dbReference type="SAM" id="Phobius"/>
    </source>
</evidence>
<dbReference type="Pfam" id="PF04294">
    <property type="entry name" value="VanW"/>
    <property type="match status" value="1"/>
</dbReference>
<protein>
    <submittedName>
        <fullName evidence="4">VanW family protein</fullName>
    </submittedName>
</protein>
<feature type="region of interest" description="Disordered" evidence="1">
    <location>
        <begin position="613"/>
        <end position="651"/>
    </location>
</feature>
<evidence type="ECO:0000256" key="1">
    <source>
        <dbReference type="SAM" id="MobiDB-lite"/>
    </source>
</evidence>
<feature type="transmembrane region" description="Helical" evidence="2">
    <location>
        <begin position="16"/>
        <end position="40"/>
    </location>
</feature>
<accession>A0A0G1A879</accession>
<dbReference type="PANTHER" id="PTHR35788:SF1">
    <property type="entry name" value="EXPORTED PROTEIN"/>
    <property type="match status" value="1"/>
</dbReference>
<gene>
    <name evidence="4" type="ORF">UV20_C0002G0019</name>
</gene>
<dbReference type="PATRIC" id="fig|1619039.3.peg.312"/>